<dbReference type="EMBL" id="CAXHTA020000005">
    <property type="protein sequence ID" value="CAL5221710.1"/>
    <property type="molecule type" value="Genomic_DNA"/>
</dbReference>
<feature type="region of interest" description="Disordered" evidence="2">
    <location>
        <begin position="324"/>
        <end position="435"/>
    </location>
</feature>
<gene>
    <name evidence="3" type="primary">g3951</name>
    <name evidence="3" type="ORF">VP750_LOCUS3369</name>
</gene>
<dbReference type="PANTHER" id="PTHR23084:SF179">
    <property type="entry name" value="OS10G0565000 PROTEIN"/>
    <property type="match status" value="1"/>
</dbReference>
<feature type="compositionally biased region" description="Pro residues" evidence="2">
    <location>
        <begin position="1252"/>
        <end position="1262"/>
    </location>
</feature>
<evidence type="ECO:0000313" key="4">
    <source>
        <dbReference type="Proteomes" id="UP001497392"/>
    </source>
</evidence>
<organism evidence="3 4">
    <name type="scientific">Coccomyxa viridis</name>
    <dbReference type="NCBI Taxonomy" id="1274662"/>
    <lineage>
        <taxon>Eukaryota</taxon>
        <taxon>Viridiplantae</taxon>
        <taxon>Chlorophyta</taxon>
        <taxon>core chlorophytes</taxon>
        <taxon>Trebouxiophyceae</taxon>
        <taxon>Trebouxiophyceae incertae sedis</taxon>
        <taxon>Coccomyxaceae</taxon>
        <taxon>Coccomyxa</taxon>
    </lineage>
</organism>
<dbReference type="Pfam" id="PF02493">
    <property type="entry name" value="MORN"/>
    <property type="match status" value="5"/>
</dbReference>
<proteinExistence type="predicted"/>
<reference evidence="3 4" key="1">
    <citation type="submission" date="2024-06" db="EMBL/GenBank/DDBJ databases">
        <authorList>
            <person name="Kraege A."/>
            <person name="Thomma B."/>
        </authorList>
    </citation>
    <scope>NUCLEOTIDE SEQUENCE [LARGE SCALE GENOMIC DNA]</scope>
</reference>
<dbReference type="Proteomes" id="UP001497392">
    <property type="component" value="Unassembled WGS sequence"/>
</dbReference>
<dbReference type="InterPro" id="IPR036872">
    <property type="entry name" value="CH_dom_sf"/>
</dbReference>
<evidence type="ECO:0000313" key="3">
    <source>
        <dbReference type="EMBL" id="CAL5221710.1"/>
    </source>
</evidence>
<comment type="caution">
    <text evidence="3">The sequence shown here is derived from an EMBL/GenBank/DDBJ whole genome shotgun (WGS) entry which is preliminary data.</text>
</comment>
<keyword evidence="1" id="KW-0677">Repeat</keyword>
<feature type="compositionally biased region" description="Polar residues" evidence="2">
    <location>
        <begin position="345"/>
        <end position="355"/>
    </location>
</feature>
<feature type="region of interest" description="Disordered" evidence="2">
    <location>
        <begin position="1248"/>
        <end position="1308"/>
    </location>
</feature>
<sequence>MGIMPEDLERDCGLAFAWLTELLALDINSLSQLQSGAIYLLVLDAFHSDVVAIEKVVLDARYENDFKDNYKELKNAFERLKILKESSIKLVILLMHAADLPSRPGFDPAKQQSLAWKYQRTDMPMPRLKLGRLTQEPSSEEAGSPQAKPITKKHRFLLGSSKEAASQEPTERGDTAHCLPDRAEPSLVFKPATSRHLPLQTPRLFSAKGSQSVRQDKTTAVAVEQLQRKLALNSAQNMTQLQSHPIAVTTPPASPEAHKVQERKAGFSHGGIPSNVLIDPREERGRRTSTCRSIVPATARPAGANVTECIPWLMALESVTQPAAAGRSVTPDPQPKHGSLRAVQTARSVSAQRPQRSAAAGASAPRWSIDVSALRARPPVTETADRASPDSKALLPAPGQLGRAGQAPRKTVTDSASSMSGRGRTMRRTCDPSEVSLTPRKAAYLSSAADKVEAADLAAQSAVVTVLKALPELQLMLKDFGSSNRDGYLHRGKMRCRRWMIGTLIPQTRELLQHVRKLSQLAGDDDTLARARARRARRALKELQEAEHAFADVCDQIAKAERFFPVPGASASIGTSTPPRGQAGARQLEISLKGIAQTTAELQKVWQKIAPGSSWAKISRSPPPRQKGADLSPQDYPASSDDEGSSVAGGSDQGLEIAKSLGELAIVPYKMEEAPSMNMQLSAELSELGELSDISADELDITAASRTAIGLRCSSMPTFPEHQALVLQSREADPVPSGQDTKNMSLDESQELVRGGSVPCWVTFEGSPAKIAPRSPLHDSWASPSDLSPFEVQLQRGPGCGPGCGTIRKLQLEPPIEEAAEDMPQRNAGKAHAQQQGGRSMRPEPIQGDGDLEQPVLPRAALYVPGNPSLLAASAQHQLERSPRGSRTAVASAAQMAAADDADTYYSASSGEVPPAQGGEAAPATSPGRQLSIKDRIAALESQGSESQELQPTYPAAHPRGSELRQVRRSTSMPNSAGGEALSHSGIESLLSYRGKLSASLLPNIDRTKLQQDAMQGELHGPSPQLSGGEPLQAAGVPGCPTQPSASLPVGTGREMVQHRMPATSLPPTNREALQADAKCVIDLWADKSAPAGTKAPAAFKYKDGEIGTETFPDCMYVGTFRNGMRNSLGVCHYMNGDYYEGDWQAGLRHGRGMQQCADGSNYVGDYVRGRREGYGVYVFPNGDRYEGECSGDLPDGHGVYRFQVSGAICEGTWRAGAKHGWFVITVGCKQSCGRWENGELHYMAEISPASSRPPSPQPRPALNPADEAEPTTPSLAKEAAKAARAAAERAARLTDEHWSTSGPTQRAIQAILLRSQLPEEL</sequence>
<accession>A0ABP1FP18</accession>
<keyword evidence="4" id="KW-1185">Reference proteome</keyword>
<feature type="region of interest" description="Disordered" evidence="2">
    <location>
        <begin position="820"/>
        <end position="852"/>
    </location>
</feature>
<dbReference type="PANTHER" id="PTHR23084">
    <property type="entry name" value="PHOSPHATIDYLINOSITOL-4-PHOSPHATE 5-KINASE RELATED"/>
    <property type="match status" value="1"/>
</dbReference>
<name>A0ABP1FP18_9CHLO</name>
<protein>
    <submittedName>
        <fullName evidence="3">G3951 protein</fullName>
    </submittedName>
</protein>
<feature type="compositionally biased region" description="Basic and acidic residues" evidence="2">
    <location>
        <begin position="1279"/>
        <end position="1299"/>
    </location>
</feature>
<feature type="compositionally biased region" description="Low complexity" evidence="2">
    <location>
        <begin position="889"/>
        <end position="910"/>
    </location>
</feature>
<evidence type="ECO:0000256" key="1">
    <source>
        <dbReference type="ARBA" id="ARBA00022737"/>
    </source>
</evidence>
<dbReference type="SUPFAM" id="SSF47576">
    <property type="entry name" value="Calponin-homology domain, CH-domain"/>
    <property type="match status" value="1"/>
</dbReference>
<evidence type="ECO:0000256" key="2">
    <source>
        <dbReference type="SAM" id="MobiDB-lite"/>
    </source>
</evidence>
<dbReference type="SUPFAM" id="SSF82185">
    <property type="entry name" value="Histone H3 K4-specific methyltransferase SET7/9 N-terminal domain"/>
    <property type="match status" value="1"/>
</dbReference>
<feature type="region of interest" description="Disordered" evidence="2">
    <location>
        <begin position="942"/>
        <end position="982"/>
    </location>
</feature>
<feature type="compositionally biased region" description="Polar residues" evidence="2">
    <location>
        <begin position="942"/>
        <end position="951"/>
    </location>
</feature>
<dbReference type="SMART" id="SM00698">
    <property type="entry name" value="MORN"/>
    <property type="match status" value="4"/>
</dbReference>
<dbReference type="InterPro" id="IPR003409">
    <property type="entry name" value="MORN"/>
</dbReference>
<feature type="region of interest" description="Disordered" evidence="2">
    <location>
        <begin position="614"/>
        <end position="652"/>
    </location>
</feature>
<feature type="region of interest" description="Disordered" evidence="2">
    <location>
        <begin position="874"/>
        <end position="929"/>
    </location>
</feature>
<dbReference type="Gene3D" id="2.20.110.10">
    <property type="entry name" value="Histone H3 K4-specific methyltransferase SET7/9 N-terminal domain"/>
    <property type="match status" value="2"/>
</dbReference>
<dbReference type="Gene3D" id="1.10.418.10">
    <property type="entry name" value="Calponin-like domain"/>
    <property type="match status" value="1"/>
</dbReference>